<dbReference type="Proteomes" id="UP000267821">
    <property type="component" value="Unassembled WGS sequence"/>
</dbReference>
<dbReference type="InParanoid" id="A0A3N4LQR3"/>
<organism evidence="3 4">
    <name type="scientific">Terfezia boudieri ATCC MYA-4762</name>
    <dbReference type="NCBI Taxonomy" id="1051890"/>
    <lineage>
        <taxon>Eukaryota</taxon>
        <taxon>Fungi</taxon>
        <taxon>Dikarya</taxon>
        <taxon>Ascomycota</taxon>
        <taxon>Pezizomycotina</taxon>
        <taxon>Pezizomycetes</taxon>
        <taxon>Pezizales</taxon>
        <taxon>Pezizaceae</taxon>
        <taxon>Terfezia</taxon>
    </lineage>
</organism>
<proteinExistence type="predicted"/>
<reference evidence="3 4" key="1">
    <citation type="journal article" date="2018" name="Nat. Ecol. Evol.">
        <title>Pezizomycetes genomes reveal the molecular basis of ectomycorrhizal truffle lifestyle.</title>
        <authorList>
            <person name="Murat C."/>
            <person name="Payen T."/>
            <person name="Noel B."/>
            <person name="Kuo A."/>
            <person name="Morin E."/>
            <person name="Chen J."/>
            <person name="Kohler A."/>
            <person name="Krizsan K."/>
            <person name="Balestrini R."/>
            <person name="Da Silva C."/>
            <person name="Montanini B."/>
            <person name="Hainaut M."/>
            <person name="Levati E."/>
            <person name="Barry K.W."/>
            <person name="Belfiori B."/>
            <person name="Cichocki N."/>
            <person name="Clum A."/>
            <person name="Dockter R.B."/>
            <person name="Fauchery L."/>
            <person name="Guy J."/>
            <person name="Iotti M."/>
            <person name="Le Tacon F."/>
            <person name="Lindquist E.A."/>
            <person name="Lipzen A."/>
            <person name="Malagnac F."/>
            <person name="Mello A."/>
            <person name="Molinier V."/>
            <person name="Miyauchi S."/>
            <person name="Poulain J."/>
            <person name="Riccioni C."/>
            <person name="Rubini A."/>
            <person name="Sitrit Y."/>
            <person name="Splivallo R."/>
            <person name="Traeger S."/>
            <person name="Wang M."/>
            <person name="Zifcakova L."/>
            <person name="Wipf D."/>
            <person name="Zambonelli A."/>
            <person name="Paolocci F."/>
            <person name="Nowrousian M."/>
            <person name="Ottonello S."/>
            <person name="Baldrian P."/>
            <person name="Spatafora J.W."/>
            <person name="Henrissat B."/>
            <person name="Nagy L.G."/>
            <person name="Aury J.M."/>
            <person name="Wincker P."/>
            <person name="Grigoriev I.V."/>
            <person name="Bonfante P."/>
            <person name="Martin F.M."/>
        </authorList>
    </citation>
    <scope>NUCLEOTIDE SEQUENCE [LARGE SCALE GENOMIC DNA]</scope>
    <source>
        <strain evidence="3 4">ATCC MYA-4762</strain>
    </source>
</reference>
<protein>
    <submittedName>
        <fullName evidence="3">Uncharacterized protein</fullName>
    </submittedName>
</protein>
<gene>
    <name evidence="3" type="ORF">L211DRAFT_849592</name>
</gene>
<keyword evidence="1" id="KW-0175">Coiled coil</keyword>
<evidence type="ECO:0000256" key="2">
    <source>
        <dbReference type="SAM" id="MobiDB-lite"/>
    </source>
</evidence>
<evidence type="ECO:0000313" key="4">
    <source>
        <dbReference type="Proteomes" id="UP000267821"/>
    </source>
</evidence>
<feature type="coiled-coil region" evidence="1">
    <location>
        <begin position="6"/>
        <end position="33"/>
    </location>
</feature>
<name>A0A3N4LQR3_9PEZI</name>
<dbReference type="AlphaFoldDB" id="A0A3N4LQR3"/>
<feature type="compositionally biased region" description="Basic and acidic residues" evidence="2">
    <location>
        <begin position="247"/>
        <end position="261"/>
    </location>
</feature>
<accession>A0A3N4LQR3</accession>
<evidence type="ECO:0000313" key="3">
    <source>
        <dbReference type="EMBL" id="RPB23602.1"/>
    </source>
</evidence>
<evidence type="ECO:0000256" key="1">
    <source>
        <dbReference type="SAM" id="Coils"/>
    </source>
</evidence>
<sequence length="328" mass="36971">MNVHKLIEVGQKLREAEDMKKKVEEELASSLEKTVGKTRQVVVGEVFKTVRIVIGHMQPIDLKGKTELEEAVEKVNNMLRMKGLAEGIILWMVTTSAGRGEFNDESIWEVKKVKEGTNPVEVCGEIGKALMVVFGRTGDILNIWVDDLKSVRLMVPAALMLEARGRKALAEKIRGENKELKTAKRYPKLWGKARVTGFTFDAENIEKAKKIIKLEILWKGKRRRVGFFEQEALQKATQKMGASKISRKGDGGQEGQRKKQYEGAGSKKGKVVDEEGFELVESSKEREDIRIMEVVAEGEEEEFSVKSDIDIKSDWHAEMEEPTAGPFH</sequence>
<keyword evidence="4" id="KW-1185">Reference proteome</keyword>
<dbReference type="EMBL" id="ML121545">
    <property type="protein sequence ID" value="RPB23602.1"/>
    <property type="molecule type" value="Genomic_DNA"/>
</dbReference>
<feature type="region of interest" description="Disordered" evidence="2">
    <location>
        <begin position="238"/>
        <end position="269"/>
    </location>
</feature>